<dbReference type="Proteomes" id="UP000299102">
    <property type="component" value="Unassembled WGS sequence"/>
</dbReference>
<organism evidence="3 4">
    <name type="scientific">Eumeta variegata</name>
    <name type="common">Bagworm moth</name>
    <name type="synonym">Eumeta japonica</name>
    <dbReference type="NCBI Taxonomy" id="151549"/>
    <lineage>
        <taxon>Eukaryota</taxon>
        <taxon>Metazoa</taxon>
        <taxon>Ecdysozoa</taxon>
        <taxon>Arthropoda</taxon>
        <taxon>Hexapoda</taxon>
        <taxon>Insecta</taxon>
        <taxon>Pterygota</taxon>
        <taxon>Neoptera</taxon>
        <taxon>Endopterygota</taxon>
        <taxon>Lepidoptera</taxon>
        <taxon>Glossata</taxon>
        <taxon>Ditrysia</taxon>
        <taxon>Tineoidea</taxon>
        <taxon>Psychidae</taxon>
        <taxon>Oiketicinae</taxon>
        <taxon>Eumeta</taxon>
    </lineage>
</organism>
<reference evidence="3 4" key="1">
    <citation type="journal article" date="2019" name="Commun. Biol.">
        <title>The bagworm genome reveals a unique fibroin gene that provides high tensile strength.</title>
        <authorList>
            <person name="Kono N."/>
            <person name="Nakamura H."/>
            <person name="Ohtoshi R."/>
            <person name="Tomita M."/>
            <person name="Numata K."/>
            <person name="Arakawa K."/>
        </authorList>
    </citation>
    <scope>NUCLEOTIDE SEQUENCE [LARGE SCALE GENOMIC DNA]</scope>
</reference>
<dbReference type="OrthoDB" id="423807at2759"/>
<evidence type="ECO:0000313" key="3">
    <source>
        <dbReference type="EMBL" id="GBP41252.1"/>
    </source>
</evidence>
<comment type="similarity">
    <text evidence="1">Belongs to the monovalent cation:proton antiporter 1 (CPA1) transporter (TC 2.A.36) family.</text>
</comment>
<dbReference type="EMBL" id="BGZK01000395">
    <property type="protein sequence ID" value="GBP41252.1"/>
    <property type="molecule type" value="Genomic_DNA"/>
</dbReference>
<name>A0A4C1VSB7_EUMVA</name>
<dbReference type="AlphaFoldDB" id="A0A4C1VSB7"/>
<evidence type="ECO:0000256" key="2">
    <source>
        <dbReference type="SAM" id="Phobius"/>
    </source>
</evidence>
<feature type="transmembrane region" description="Helical" evidence="2">
    <location>
        <begin position="173"/>
        <end position="195"/>
    </location>
</feature>
<keyword evidence="2" id="KW-0472">Membrane</keyword>
<proteinExistence type="inferred from homology"/>
<dbReference type="STRING" id="151549.A0A4C1VSB7"/>
<dbReference type="GO" id="GO:0098662">
    <property type="term" value="P:inorganic cation transmembrane transport"/>
    <property type="evidence" value="ECO:0007669"/>
    <property type="project" value="TreeGrafter"/>
</dbReference>
<sequence length="251" mass="27798">MQGRVQPSSRGGSHIRDCRETSRTDVAICVLFTLYKILSCVLSSRAYSVRVFPHSLYRNQSAVATVSYLERPQSSSVEFWGSVAHFCEAIRDDVHGRYYDVIDTVLRLIAAGVAVMVCAATAATRLARRGWPQSASPVAEVYKVLWRVAEPMLFTLSGYHFDASAWSAHELGLAMACAGCALVVRLISAFLIALAGKLTVKESIFVTITWIPKAIVEYMYNIRSKRYDSRRLSKASEAEPLKTVVATLHEA</sequence>
<dbReference type="PANTHER" id="PTHR31102">
    <property type="match status" value="1"/>
</dbReference>
<gene>
    <name evidence="3" type="ORF">EVAR_30690_1</name>
</gene>
<comment type="caution">
    <text evidence="3">The sequence shown here is derived from an EMBL/GenBank/DDBJ whole genome shotgun (WGS) entry which is preliminary data.</text>
</comment>
<dbReference type="PANTHER" id="PTHR31102:SF1">
    <property type="entry name" value="CATION_H+ EXCHANGER DOMAIN-CONTAINING PROTEIN"/>
    <property type="match status" value="1"/>
</dbReference>
<keyword evidence="2" id="KW-0812">Transmembrane</keyword>
<accession>A0A4C1VSB7</accession>
<evidence type="ECO:0000256" key="1">
    <source>
        <dbReference type="ARBA" id="ARBA00007367"/>
    </source>
</evidence>
<dbReference type="InterPro" id="IPR051843">
    <property type="entry name" value="CPA1_transporter"/>
</dbReference>
<protein>
    <submittedName>
        <fullName evidence="3">Uncharacterized protein</fullName>
    </submittedName>
</protein>
<evidence type="ECO:0000313" key="4">
    <source>
        <dbReference type="Proteomes" id="UP000299102"/>
    </source>
</evidence>
<keyword evidence="2" id="KW-1133">Transmembrane helix</keyword>
<keyword evidence="4" id="KW-1185">Reference proteome</keyword>
<feature type="transmembrane region" description="Helical" evidence="2">
    <location>
        <begin position="105"/>
        <end position="123"/>
    </location>
</feature>